<dbReference type="GO" id="GO:0044781">
    <property type="term" value="P:bacterial-type flagellum organization"/>
    <property type="evidence" value="ECO:0007669"/>
    <property type="project" value="UniProtKB-KW"/>
</dbReference>
<gene>
    <name evidence="10" type="ORF">SAMN05216244_0608</name>
</gene>
<keyword evidence="6" id="KW-1006">Bacterial flagellum protein export</keyword>
<dbReference type="EMBL" id="FNHF01000001">
    <property type="protein sequence ID" value="SDL74142.1"/>
    <property type="molecule type" value="Genomic_DNA"/>
</dbReference>
<evidence type="ECO:0000256" key="8">
    <source>
        <dbReference type="SAM" id="Coils"/>
    </source>
</evidence>
<evidence type="ECO:0000313" key="11">
    <source>
        <dbReference type="Proteomes" id="UP000182347"/>
    </source>
</evidence>
<keyword evidence="5" id="KW-0653">Protein transport</keyword>
<dbReference type="Proteomes" id="UP000182347">
    <property type="component" value="Unassembled WGS sequence"/>
</dbReference>
<accession>A0A1G9MIN1</accession>
<comment type="function">
    <text evidence="1">Needed for flagellar regrowth and assembly.</text>
</comment>
<evidence type="ECO:0000256" key="7">
    <source>
        <dbReference type="NCBIfam" id="TIGR03825"/>
    </source>
</evidence>
<evidence type="ECO:0000313" key="10">
    <source>
        <dbReference type="EMBL" id="SDL74142.1"/>
    </source>
</evidence>
<keyword evidence="10" id="KW-0966">Cell projection</keyword>
<keyword evidence="8" id="KW-0175">Coiled coil</keyword>
<dbReference type="GO" id="GO:0015031">
    <property type="term" value="P:protein transport"/>
    <property type="evidence" value="ECO:0007669"/>
    <property type="project" value="UniProtKB-KW"/>
</dbReference>
<feature type="coiled-coil region" evidence="8">
    <location>
        <begin position="30"/>
        <end position="124"/>
    </location>
</feature>
<dbReference type="NCBIfam" id="TIGR03825">
    <property type="entry name" value="FliH_bacil"/>
    <property type="match status" value="1"/>
</dbReference>
<sequence length="252" mass="28947">MSDSHPSFSGTDRKIIEIKPVTLREKDEQHQKSGIELNQAELKLKQVQEDLAKARNEAEFITKEAERQIANERNDWESEKKRLYEEVKQSAYESGFETGRSDAQKQYEELVEKARELADLAQQDYQTIVDKSEDTILTLSIKAASKIVHHELETTDAFLGIVKSVLKEAKQQENIAVYIHPDEYQLVISQQDELRNIVVGEAQLQFYPDIELARGSCIVETSFGRIDASVDTRLMELREKLFEALRENSDEA</sequence>
<name>A0A1G9MIN1_9BACI</name>
<keyword evidence="3" id="KW-0813">Transport</keyword>
<feature type="domain" description="Flagellar assembly protein FliH/Type III secretion system HrpE" evidence="9">
    <location>
        <begin position="110"/>
        <end position="236"/>
    </location>
</feature>
<keyword evidence="11" id="KW-1185">Reference proteome</keyword>
<evidence type="ECO:0000256" key="2">
    <source>
        <dbReference type="ARBA" id="ARBA00006602"/>
    </source>
</evidence>
<protein>
    <recommendedName>
        <fullName evidence="7">Flagellar assembly protein FliH</fullName>
    </recommendedName>
</protein>
<evidence type="ECO:0000256" key="6">
    <source>
        <dbReference type="ARBA" id="ARBA00023225"/>
    </source>
</evidence>
<dbReference type="AlphaFoldDB" id="A0A1G9MIN1"/>
<reference evidence="11" key="1">
    <citation type="submission" date="2016-10" db="EMBL/GenBank/DDBJ databases">
        <authorList>
            <person name="Varghese N."/>
            <person name="Submissions S."/>
        </authorList>
    </citation>
    <scope>NUCLEOTIDE SEQUENCE [LARGE SCALE GENOMIC DNA]</scope>
    <source>
        <strain evidence="11">CGMCC 1.6199</strain>
    </source>
</reference>
<dbReference type="PANTHER" id="PTHR34982:SF1">
    <property type="entry name" value="FLAGELLAR ASSEMBLY PROTEIN FLIH"/>
    <property type="match status" value="1"/>
</dbReference>
<dbReference type="GO" id="GO:0005829">
    <property type="term" value="C:cytosol"/>
    <property type="evidence" value="ECO:0007669"/>
    <property type="project" value="TreeGrafter"/>
</dbReference>
<dbReference type="Pfam" id="PF02108">
    <property type="entry name" value="FliH"/>
    <property type="match status" value="1"/>
</dbReference>
<evidence type="ECO:0000256" key="3">
    <source>
        <dbReference type="ARBA" id="ARBA00022448"/>
    </source>
</evidence>
<evidence type="ECO:0000256" key="4">
    <source>
        <dbReference type="ARBA" id="ARBA00022795"/>
    </source>
</evidence>
<keyword evidence="10" id="KW-0969">Cilium</keyword>
<dbReference type="STRING" id="482461.SAMN05216244_0608"/>
<dbReference type="InterPro" id="IPR022524">
    <property type="entry name" value="FliH_Bacilli"/>
</dbReference>
<comment type="similarity">
    <text evidence="2">Belongs to the FliH family.</text>
</comment>
<keyword evidence="10" id="KW-0282">Flagellum</keyword>
<dbReference type="RefSeq" id="WP_074597374.1">
    <property type="nucleotide sequence ID" value="NZ_FNHF01000001.1"/>
</dbReference>
<dbReference type="InterPro" id="IPR018035">
    <property type="entry name" value="Flagellar_FliH/T3SS_HrpE"/>
</dbReference>
<proteinExistence type="inferred from homology"/>
<evidence type="ECO:0000256" key="1">
    <source>
        <dbReference type="ARBA" id="ARBA00003041"/>
    </source>
</evidence>
<dbReference type="InterPro" id="IPR051472">
    <property type="entry name" value="T3SS_Stator/FliH"/>
</dbReference>
<evidence type="ECO:0000256" key="5">
    <source>
        <dbReference type="ARBA" id="ARBA00022927"/>
    </source>
</evidence>
<dbReference type="PANTHER" id="PTHR34982">
    <property type="entry name" value="YOP PROTEINS TRANSLOCATION PROTEIN L"/>
    <property type="match status" value="1"/>
</dbReference>
<organism evidence="10 11">
    <name type="scientific">Sediminibacillus halophilus</name>
    <dbReference type="NCBI Taxonomy" id="482461"/>
    <lineage>
        <taxon>Bacteria</taxon>
        <taxon>Bacillati</taxon>
        <taxon>Bacillota</taxon>
        <taxon>Bacilli</taxon>
        <taxon>Bacillales</taxon>
        <taxon>Bacillaceae</taxon>
        <taxon>Sediminibacillus</taxon>
    </lineage>
</organism>
<keyword evidence="4" id="KW-1005">Bacterial flagellum biogenesis</keyword>
<evidence type="ECO:0000259" key="9">
    <source>
        <dbReference type="Pfam" id="PF02108"/>
    </source>
</evidence>
<dbReference type="OrthoDB" id="19020at2"/>